<dbReference type="AlphaFoldDB" id="A0A0S2T9E8"/>
<dbReference type="SUPFAM" id="SSF63411">
    <property type="entry name" value="LuxS/MPP-like metallohydrolase"/>
    <property type="match status" value="2"/>
</dbReference>
<feature type="compositionally biased region" description="Basic and acidic residues" evidence="9">
    <location>
        <begin position="242"/>
        <end position="253"/>
    </location>
</feature>
<evidence type="ECO:0000256" key="5">
    <source>
        <dbReference type="ARBA" id="ARBA00022801"/>
    </source>
</evidence>
<evidence type="ECO:0000313" key="13">
    <source>
        <dbReference type="EMBL" id="ALP51749.1"/>
    </source>
</evidence>
<protein>
    <submittedName>
        <fullName evidence="13">Peptidase M16</fullName>
    </submittedName>
</protein>
<evidence type="ECO:0000313" key="14">
    <source>
        <dbReference type="Proteomes" id="UP000055136"/>
    </source>
</evidence>
<evidence type="ECO:0000256" key="3">
    <source>
        <dbReference type="ARBA" id="ARBA00022670"/>
    </source>
</evidence>
<keyword evidence="6" id="KW-0862">Zinc</keyword>
<name>A0A0S2T9E8_9GAMM</name>
<dbReference type="Pfam" id="PF00675">
    <property type="entry name" value="Peptidase_M16"/>
    <property type="match status" value="1"/>
</dbReference>
<feature type="chain" id="PRO_5006604817" evidence="10">
    <location>
        <begin position="22"/>
        <end position="457"/>
    </location>
</feature>
<dbReference type="GO" id="GO:0006508">
    <property type="term" value="P:proteolysis"/>
    <property type="evidence" value="ECO:0007669"/>
    <property type="project" value="UniProtKB-KW"/>
</dbReference>
<dbReference type="EMBL" id="CP013099">
    <property type="protein sequence ID" value="ALP51749.1"/>
    <property type="molecule type" value="Genomic_DNA"/>
</dbReference>
<dbReference type="PANTHER" id="PTHR43690">
    <property type="entry name" value="NARDILYSIN"/>
    <property type="match status" value="1"/>
</dbReference>
<comment type="cofactor">
    <cofactor evidence="1">
        <name>Zn(2+)</name>
        <dbReference type="ChEBI" id="CHEBI:29105"/>
    </cofactor>
</comment>
<dbReference type="GO" id="GO:0046872">
    <property type="term" value="F:metal ion binding"/>
    <property type="evidence" value="ECO:0007669"/>
    <property type="project" value="UniProtKB-KW"/>
</dbReference>
<evidence type="ECO:0000256" key="7">
    <source>
        <dbReference type="ARBA" id="ARBA00023049"/>
    </source>
</evidence>
<evidence type="ECO:0000256" key="6">
    <source>
        <dbReference type="ARBA" id="ARBA00022833"/>
    </source>
</evidence>
<dbReference type="Proteomes" id="UP000055136">
    <property type="component" value="Chromosome"/>
</dbReference>
<reference evidence="13" key="1">
    <citation type="submission" date="2015-10" db="EMBL/GenBank/DDBJ databases">
        <title>Description of Candidatus Tenderia electrophaga gen. nov, sp. nov., an Uncultivated Electroautotroph from a Biocathode Enrichment.</title>
        <authorList>
            <person name="Eddie B.J."/>
            <person name="Malanoski A.P."/>
            <person name="Wang Z."/>
            <person name="Hall R.J."/>
            <person name="Oh S.D."/>
            <person name="Heiner C."/>
            <person name="Lin B."/>
            <person name="Strycharz-Glaven S.M."/>
        </authorList>
    </citation>
    <scope>NUCLEOTIDE SEQUENCE [LARGE SCALE GENOMIC DNA]</scope>
    <source>
        <strain evidence="13">NRL1</strain>
    </source>
</reference>
<evidence type="ECO:0000256" key="2">
    <source>
        <dbReference type="ARBA" id="ARBA00007261"/>
    </source>
</evidence>
<evidence type="ECO:0000256" key="1">
    <source>
        <dbReference type="ARBA" id="ARBA00001947"/>
    </source>
</evidence>
<evidence type="ECO:0000259" key="12">
    <source>
        <dbReference type="Pfam" id="PF05193"/>
    </source>
</evidence>
<dbReference type="InterPro" id="IPR007863">
    <property type="entry name" value="Peptidase_M16_C"/>
</dbReference>
<proteinExistence type="inferred from homology"/>
<dbReference type="InterPro" id="IPR050626">
    <property type="entry name" value="Peptidase_M16"/>
</dbReference>
<comment type="similarity">
    <text evidence="2 8">Belongs to the peptidase M16 family.</text>
</comment>
<dbReference type="Gene3D" id="3.30.830.10">
    <property type="entry name" value="Metalloenzyme, LuxS/M16 peptidase-like"/>
    <property type="match status" value="2"/>
</dbReference>
<keyword evidence="14" id="KW-1185">Reference proteome</keyword>
<dbReference type="InterPro" id="IPR001431">
    <property type="entry name" value="Pept_M16_Zn_BS"/>
</dbReference>
<keyword evidence="3" id="KW-0645">Protease</keyword>
<evidence type="ECO:0000256" key="9">
    <source>
        <dbReference type="SAM" id="MobiDB-lite"/>
    </source>
</evidence>
<feature type="region of interest" description="Disordered" evidence="9">
    <location>
        <begin position="233"/>
        <end position="253"/>
    </location>
</feature>
<dbReference type="InterPro" id="IPR011765">
    <property type="entry name" value="Pept_M16_N"/>
</dbReference>
<dbReference type="GO" id="GO:0004222">
    <property type="term" value="F:metalloendopeptidase activity"/>
    <property type="evidence" value="ECO:0007669"/>
    <property type="project" value="InterPro"/>
</dbReference>
<sequence length="457" mass="51344">MKIKVTCLALLCAVFAVPAGAAAEVHEYSLDNGMKVFVKEDHRAPVVATMVWYRVGSSYEYNGITGVSHVLEHMMFKGTEKYGPGEFSRIIAENGGKENAFTSRDYTAYFQRLHKDRLEISMKLEADRMRNMKVLDEEFAKEIQVVMEERRMRTEDNPEALTYEAFNASAFLTSPYRWPVIGWMNDLEHMTADDIRAWYQVWYAPNNAALVVAGDVDPDQVFALAQKHFGPLQPMSNLTPPKPREEAPQRGERRISVKVPAELPYLIMGYKAPVVEPGDDDDYEPYALDVLASILDGGNSARFAKNLVRGQQVAANAGAGYSAFSRLETLFLFDGNPAQGHTIPELETAIRKEIDKVKNELVSTDELARIKAQVIAGEVYQLDSVFYQAMQIGRLESVGLDWRLADEYAERIQQVTAEQVRAVARKYLVDEHLTVAVLKPQPLDGKQAPRPAPGLRH</sequence>
<evidence type="ECO:0000256" key="10">
    <source>
        <dbReference type="SAM" id="SignalP"/>
    </source>
</evidence>
<feature type="domain" description="Peptidase M16 C-terminal" evidence="12">
    <location>
        <begin position="190"/>
        <end position="373"/>
    </location>
</feature>
<keyword evidence="7" id="KW-0482">Metalloprotease</keyword>
<dbReference type="PROSITE" id="PS00143">
    <property type="entry name" value="INSULINASE"/>
    <property type="match status" value="1"/>
</dbReference>
<dbReference type="InterPro" id="IPR011249">
    <property type="entry name" value="Metalloenz_LuxS/M16"/>
</dbReference>
<dbReference type="KEGG" id="tee:Tel_00555"/>
<keyword evidence="5" id="KW-0378">Hydrolase</keyword>
<dbReference type="STRING" id="1748243.Tel_00555"/>
<organism evidence="13 14">
    <name type="scientific">Candidatus Tenderia electrophaga</name>
    <dbReference type="NCBI Taxonomy" id="1748243"/>
    <lineage>
        <taxon>Bacteria</taxon>
        <taxon>Pseudomonadati</taxon>
        <taxon>Pseudomonadota</taxon>
        <taxon>Gammaproteobacteria</taxon>
        <taxon>Candidatus Tenderiales</taxon>
        <taxon>Candidatus Tenderiaceae</taxon>
        <taxon>Candidatus Tenderia</taxon>
    </lineage>
</organism>
<keyword evidence="4" id="KW-0479">Metal-binding</keyword>
<dbReference type="Pfam" id="PF05193">
    <property type="entry name" value="Peptidase_M16_C"/>
    <property type="match status" value="1"/>
</dbReference>
<gene>
    <name evidence="13" type="ORF">Tel_00555</name>
</gene>
<accession>A0A0S2T9E8</accession>
<feature type="domain" description="Peptidase M16 N-terminal" evidence="11">
    <location>
        <begin position="36"/>
        <end position="172"/>
    </location>
</feature>
<keyword evidence="10" id="KW-0732">Signal</keyword>
<evidence type="ECO:0000259" key="11">
    <source>
        <dbReference type="Pfam" id="PF00675"/>
    </source>
</evidence>
<evidence type="ECO:0000256" key="8">
    <source>
        <dbReference type="RuleBase" id="RU004447"/>
    </source>
</evidence>
<dbReference type="PANTHER" id="PTHR43690:SF17">
    <property type="entry name" value="PROTEIN YHJJ"/>
    <property type="match status" value="1"/>
</dbReference>
<evidence type="ECO:0000256" key="4">
    <source>
        <dbReference type="ARBA" id="ARBA00022723"/>
    </source>
</evidence>
<feature type="signal peptide" evidence="10">
    <location>
        <begin position="1"/>
        <end position="21"/>
    </location>
</feature>